<comment type="subcellular location">
    <subcellularLocation>
        <location evidence="2">Cytoplasm</location>
    </subcellularLocation>
    <subcellularLocation>
        <location evidence="1">Nucleus</location>
    </subcellularLocation>
</comment>
<dbReference type="SUPFAM" id="SSF47986">
    <property type="entry name" value="DEATH domain"/>
    <property type="match status" value="6"/>
</dbReference>
<feature type="domain" description="DED" evidence="20">
    <location>
        <begin position="6"/>
        <end position="78"/>
    </location>
</feature>
<dbReference type="InterPro" id="IPR033139">
    <property type="entry name" value="Caspase_cys_AS"/>
</dbReference>
<evidence type="ECO:0000256" key="17">
    <source>
        <dbReference type="ARBA" id="ARBA00074066"/>
    </source>
</evidence>
<dbReference type="PROSITE" id="PS50208">
    <property type="entry name" value="CASPASE_P20"/>
    <property type="match status" value="3"/>
</dbReference>
<dbReference type="EMBL" id="MCFN01000316">
    <property type="protein sequence ID" value="OXB60611.1"/>
    <property type="molecule type" value="Genomic_DNA"/>
</dbReference>
<keyword evidence="5" id="KW-0597">Phosphoprotein</keyword>
<evidence type="ECO:0000256" key="19">
    <source>
        <dbReference type="SAM" id="MobiDB-lite"/>
    </source>
</evidence>
<comment type="catalytic activity">
    <reaction evidence="13">
        <text>Strict requirement for Asp at position P1 and has a preferred cleavage sequence of (Leu/Asp/Val)-Glu-Thr-Asp-|-(Gly/Ser/Ala).</text>
        <dbReference type="EC" id="3.4.22.61"/>
    </reaction>
</comment>
<dbReference type="SMART" id="SM00031">
    <property type="entry name" value="DED"/>
    <property type="match status" value="6"/>
</dbReference>
<evidence type="ECO:0000259" key="20">
    <source>
        <dbReference type="PROSITE" id="PS50168"/>
    </source>
</evidence>
<evidence type="ECO:0000256" key="5">
    <source>
        <dbReference type="ARBA" id="ARBA00022553"/>
    </source>
</evidence>
<feature type="domain" description="DED" evidence="20">
    <location>
        <begin position="97"/>
        <end position="175"/>
    </location>
</feature>
<dbReference type="GO" id="GO:0005737">
    <property type="term" value="C:cytoplasm"/>
    <property type="evidence" value="ECO:0007669"/>
    <property type="project" value="UniProtKB-SubCell"/>
</dbReference>
<dbReference type="PROSITE" id="PS50207">
    <property type="entry name" value="CASPASE_P10"/>
    <property type="match status" value="2"/>
</dbReference>
<dbReference type="PANTHER" id="PTHR48169">
    <property type="entry name" value="DED DOMAIN-CONTAINING PROTEIN"/>
    <property type="match status" value="1"/>
</dbReference>
<dbReference type="GO" id="GO:0005886">
    <property type="term" value="C:plasma membrane"/>
    <property type="evidence" value="ECO:0007669"/>
    <property type="project" value="UniProtKB-ARBA"/>
</dbReference>
<keyword evidence="12" id="KW-0539">Nucleus</keyword>
<dbReference type="GO" id="GO:2001237">
    <property type="term" value="P:negative regulation of extrinsic apoptotic signaling pathway"/>
    <property type="evidence" value="ECO:0007669"/>
    <property type="project" value="UniProtKB-ARBA"/>
</dbReference>
<proteinExistence type="inferred from homology"/>
<keyword evidence="4" id="KW-0963">Cytoplasm</keyword>
<feature type="domain" description="Caspase family p20" evidence="22">
    <location>
        <begin position="650"/>
        <end position="774"/>
    </location>
</feature>
<keyword evidence="6" id="KW-0645">Protease</keyword>
<feature type="domain" description="DED" evidence="20">
    <location>
        <begin position="873"/>
        <end position="951"/>
    </location>
</feature>
<sequence>MTKCQVPAVLIHQIEQELDTEEDEMMVFLCRDLAPDLATADLRDVLVALIERDKLSLLGLSELLYRVKRFDLLRRILKTEKTAVEANLSRNPKLVPDYRVLMVEINENLEKEEVSSLVFLLRDYAPRMKMAKDKSFLRLVIELEKLNLVAPNQLDLIENCFRNIHRIDLIKKIEKYKQEAFTSSARSQPVYVNALQASLPNLSLIDPPYNSGVLNDRYRMQSRPLGVCLIIDCIGNDTDVLAETFRGLDYDVHCHKYLSVATMNETLLEVARLQKHRSCDSFICILVSRGNAQSIFCTDPAFTGFPLEQIKKYFMADSCPELRGKPKLFFIQSYIVPEDEQECTSLEVDGNDKKIFSNAKIPLKDTIPQVADVFWSQCKAEIISASNMEDDVSLQFRQLLLLIDENLGAEDVAALKFLCTDLIPFKKLESVQSAVDVFQLLITEDYLNEKDTFLLAELLYRIKYHSLLSKLGYTKEKVQECLHEKGKVSPYSFSTICSTFVSPSLSYRQMLYELSENITNEMLQEIVFLLRNCLPKRRRTISALELLILLEKQGLLTENNVQTLEEVFRNVSPDLLETVNCYRMAKDRYVEEPGSPWERAGNVNPVPGRQDNVAPNLTQVFSEMNLELSGGFSSVENESKMSSYKMDGPKRGVCVVINNVKFDGVLQERKGSYKDAQELERVFTWLGLDVRIYTDQTSDQIKELMRMWQHAEDHKDGDCFVCCILSHGESGAVYGKDGKLVSIRMIMAHFTARQCPQLIEKPKLFFVQACQGKEIQRPVYVESDARVPDFSSERQSISPSESIPEEADFLLGMATIDGYASFRHVQEGTWYIQALCSKLQLLVPRFTIFSHNQRNNFLKPEGWSKSECEMSADFCKLLFDLSEALAAEELAALKFLSLEHVPVRKQEGIEEPKAFFEVLQEKGMIEVGDLSFLKELLYRINRIDLLAAHLGCSQEEMEKELQVPGRAKVSAYRQLLYGIAEDLTPEDVRSVKFLLQEKLPKNKLQENASMLKVLVEMERNGIIKEDDLTMLKSILKVFRADLKKKIDNYEEKTKDNGSNEKLSFPLSESTQSPGQGAEGGAAYLLVESYKMENNPHGYCVILNNYRFKNPDETREGTVEDGKAVKRVFKWLQFDTVEYMDLEAKQMFAKVKEYSKKDHSNMDCFVCFILSHGEKDKIKGIDHELVNIKDLLSCFSGSNCPSLAGKPKLFFIQACQGYVGHPAVTVKEDCSGHLEMDAIPLPSIPDQADILVGMATVEDFECYRSIKTGSIYIQCLCDKMELLCPLHKDLITILTEVNKDVGRRVLNGWKQMPKITSTLRKQFIFQIPQCQSIEKQEK</sequence>
<dbReference type="CDD" id="cd08340">
    <property type="entry name" value="DED_c-FLIP_r2"/>
    <property type="match status" value="1"/>
</dbReference>
<dbReference type="InterPro" id="IPR015917">
    <property type="entry name" value="Pept_C14A"/>
</dbReference>
<dbReference type="CDD" id="cd00032">
    <property type="entry name" value="CASc"/>
    <property type="match status" value="2"/>
</dbReference>
<dbReference type="OrthoDB" id="6114029at2759"/>
<dbReference type="InterPro" id="IPR016129">
    <property type="entry name" value="Caspase_his_AS"/>
</dbReference>
<dbReference type="Pfam" id="PF00656">
    <property type="entry name" value="Peptidase_C14"/>
    <property type="match status" value="3"/>
</dbReference>
<dbReference type="InterPro" id="IPR029030">
    <property type="entry name" value="Caspase-like_dom_sf"/>
</dbReference>
<dbReference type="PRINTS" id="PR00376">
    <property type="entry name" value="IL1BCENZYME"/>
</dbReference>
<dbReference type="CDD" id="cd08334">
    <property type="entry name" value="DED_Caspase_8_10_r2"/>
    <property type="match status" value="1"/>
</dbReference>
<feature type="domain" description="DED" evidence="20">
    <location>
        <begin position="395"/>
        <end position="473"/>
    </location>
</feature>
<evidence type="ECO:0000256" key="6">
    <source>
        <dbReference type="ARBA" id="ARBA00022670"/>
    </source>
</evidence>
<feature type="domain" description="DED" evidence="20">
    <location>
        <begin position="506"/>
        <end position="581"/>
    </location>
</feature>
<dbReference type="SUPFAM" id="SSF52129">
    <property type="entry name" value="Caspase-like"/>
    <property type="match status" value="3"/>
</dbReference>
<evidence type="ECO:0000313" key="23">
    <source>
        <dbReference type="EMBL" id="OXB60611.1"/>
    </source>
</evidence>
<evidence type="ECO:0000256" key="13">
    <source>
        <dbReference type="ARBA" id="ARBA00051626"/>
    </source>
</evidence>
<keyword evidence="11" id="KW-0865">Zymogen</keyword>
<dbReference type="GO" id="GO:0043065">
    <property type="term" value="P:positive regulation of apoptotic process"/>
    <property type="evidence" value="ECO:0007669"/>
    <property type="project" value="UniProtKB-ARBA"/>
</dbReference>
<evidence type="ECO:0000256" key="12">
    <source>
        <dbReference type="ARBA" id="ARBA00023242"/>
    </source>
</evidence>
<feature type="domain" description="DED" evidence="20">
    <location>
        <begin position="971"/>
        <end position="1048"/>
    </location>
</feature>
<dbReference type="InterPro" id="IPR011600">
    <property type="entry name" value="Pept_C14_caspase"/>
</dbReference>
<dbReference type="PROSITE" id="PS50168">
    <property type="entry name" value="DED"/>
    <property type="match status" value="6"/>
</dbReference>
<keyword evidence="9" id="KW-0378">Hydrolase</keyword>
<evidence type="ECO:0000256" key="16">
    <source>
        <dbReference type="ARBA" id="ARBA00068172"/>
    </source>
</evidence>
<evidence type="ECO:0000256" key="18">
    <source>
        <dbReference type="RuleBase" id="RU003971"/>
    </source>
</evidence>
<dbReference type="FunFam" id="1.10.533.10:FF:000038">
    <property type="entry name" value="Caspase 10"/>
    <property type="match status" value="1"/>
</dbReference>
<keyword evidence="10" id="KW-0788">Thiol protease</keyword>
<dbReference type="InterPro" id="IPR035701">
    <property type="entry name" value="CASP10_DED2"/>
</dbReference>
<name>A0A226MZB8_CALSU</name>
<dbReference type="EC" id="3.4.22.61" evidence="15"/>
<evidence type="ECO:0000256" key="7">
    <source>
        <dbReference type="ARBA" id="ARBA00022703"/>
    </source>
</evidence>
<dbReference type="SMART" id="SM00115">
    <property type="entry name" value="CASc"/>
    <property type="match status" value="3"/>
</dbReference>
<evidence type="ECO:0000256" key="9">
    <source>
        <dbReference type="ARBA" id="ARBA00022801"/>
    </source>
</evidence>
<dbReference type="PANTHER" id="PTHR48169:SF7">
    <property type="entry name" value="CASPASE 10"/>
    <property type="match status" value="1"/>
</dbReference>
<dbReference type="InterPro" id="IPR011029">
    <property type="entry name" value="DEATH-like_dom_sf"/>
</dbReference>
<evidence type="ECO:0000256" key="2">
    <source>
        <dbReference type="ARBA" id="ARBA00004496"/>
    </source>
</evidence>
<protein>
    <recommendedName>
        <fullName evidence="17">CASP8 and FADD-like apoptosis regulator</fullName>
        <ecNumber evidence="15">3.4.22.61</ecNumber>
    </recommendedName>
    <alternativeName>
        <fullName evidence="16">Caspase-8</fullName>
    </alternativeName>
</protein>
<dbReference type="Gene3D" id="3.40.50.1460">
    <property type="match status" value="3"/>
</dbReference>
<dbReference type="PROSITE" id="PS01121">
    <property type="entry name" value="CASPASE_HIS"/>
    <property type="match status" value="2"/>
</dbReference>
<dbReference type="InterPro" id="IPR002138">
    <property type="entry name" value="Pept_C14_p10"/>
</dbReference>
<dbReference type="FunFam" id="3.40.50.1460:FF:000008">
    <property type="entry name" value="caspase-8 isoform X1"/>
    <property type="match status" value="1"/>
</dbReference>
<dbReference type="STRING" id="9009.A0A226MZB8"/>
<feature type="region of interest" description="Disordered" evidence="19">
    <location>
        <begin position="1051"/>
        <end position="1076"/>
    </location>
</feature>
<reference evidence="23 24" key="1">
    <citation type="submission" date="2016-07" db="EMBL/GenBank/DDBJ databases">
        <title>Disparate Historic Effective Population Sizes Predicted by Modern Levels of Genome Diversity for the Scaled Quail (Callipepla squamata) and the Northern Bobwhite (Colinus virginianus): Inferences from First and Second Generation Draft Genome Assemblies for Sympatric New World Quail.</title>
        <authorList>
            <person name="Oldeschulte D.L."/>
            <person name="Halley Y.A."/>
            <person name="Bhattarai E.K."/>
            <person name="Brashear W.A."/>
            <person name="Hill J."/>
            <person name="Metz R.P."/>
            <person name="Johnson C.D."/>
            <person name="Rollins D."/>
            <person name="Peterson M.J."/>
            <person name="Bickhart D.M."/>
            <person name="Decker J.E."/>
            <person name="Seabury C.M."/>
        </authorList>
    </citation>
    <scope>NUCLEOTIDE SEQUENCE [LARGE SCALE GENOMIC DNA]</scope>
    <source>
        <strain evidence="23 24">Texas</strain>
        <tissue evidence="23">Leg muscle</tissue>
    </source>
</reference>
<evidence type="ECO:0000256" key="4">
    <source>
        <dbReference type="ARBA" id="ARBA00022490"/>
    </source>
</evidence>
<evidence type="ECO:0000256" key="8">
    <source>
        <dbReference type="ARBA" id="ARBA00022737"/>
    </source>
</evidence>
<comment type="function">
    <text evidence="14">Apoptosis regulator protein which may function as a crucial link between cell survival and cell death pathways in mammalian cells. Acts as an inhibitor of TNFRSF6 mediated apoptosis. A proteolytic fragment (p43) is likely retained in the death-inducing signaling complex (DISC) thereby blocking further recruitment and processing of caspase-8 at the complex. Full length and shorter isoforms have been shown either to induce apoptosis or to reduce TNFRSF-triggered apoptosis. Lacks enzymatic (caspase) activity.</text>
</comment>
<keyword evidence="24" id="KW-1185">Reference proteome</keyword>
<evidence type="ECO:0000259" key="21">
    <source>
        <dbReference type="PROSITE" id="PS50207"/>
    </source>
</evidence>
<dbReference type="GO" id="GO:0004197">
    <property type="term" value="F:cysteine-type endopeptidase activity"/>
    <property type="evidence" value="ECO:0007669"/>
    <property type="project" value="InterPro"/>
</dbReference>
<evidence type="ECO:0000256" key="15">
    <source>
        <dbReference type="ARBA" id="ARBA00066479"/>
    </source>
</evidence>
<feature type="domain" description="Caspase family p20" evidence="22">
    <location>
        <begin position="1095"/>
        <end position="1218"/>
    </location>
</feature>
<dbReference type="Pfam" id="PF01335">
    <property type="entry name" value="DED"/>
    <property type="match status" value="6"/>
</dbReference>
<dbReference type="Proteomes" id="UP000198323">
    <property type="component" value="Unassembled WGS sequence"/>
</dbReference>
<comment type="similarity">
    <text evidence="3 18">Belongs to the peptidase C14A family.</text>
</comment>
<dbReference type="CDD" id="cd08814">
    <property type="entry name" value="DED_Caspase_10_r2"/>
    <property type="match status" value="1"/>
</dbReference>
<evidence type="ECO:0000256" key="11">
    <source>
        <dbReference type="ARBA" id="ARBA00023145"/>
    </source>
</evidence>
<evidence type="ECO:0000256" key="1">
    <source>
        <dbReference type="ARBA" id="ARBA00004123"/>
    </source>
</evidence>
<dbReference type="InterPro" id="IPR001309">
    <property type="entry name" value="Pept_C14_p20"/>
</dbReference>
<dbReference type="FunFam" id="1.10.533.10:FF:000020">
    <property type="entry name" value="CASP8 and FADD like apoptosis regulator"/>
    <property type="match status" value="1"/>
</dbReference>
<keyword evidence="8" id="KW-0677">Repeat</keyword>
<feature type="domain" description="Caspase family p10" evidence="21">
    <location>
        <begin position="1239"/>
        <end position="1324"/>
    </location>
</feature>
<dbReference type="GO" id="GO:0006508">
    <property type="term" value="P:proteolysis"/>
    <property type="evidence" value="ECO:0007669"/>
    <property type="project" value="UniProtKB-KW"/>
</dbReference>
<dbReference type="InterPro" id="IPR001875">
    <property type="entry name" value="DED_dom"/>
</dbReference>
<dbReference type="GO" id="GO:0051604">
    <property type="term" value="P:protein maturation"/>
    <property type="evidence" value="ECO:0007669"/>
    <property type="project" value="UniProtKB-ARBA"/>
</dbReference>
<evidence type="ECO:0000256" key="14">
    <source>
        <dbReference type="ARBA" id="ARBA00057217"/>
    </source>
</evidence>
<dbReference type="GO" id="GO:0060544">
    <property type="term" value="P:regulation of necroptotic process"/>
    <property type="evidence" value="ECO:0007669"/>
    <property type="project" value="UniProtKB-ARBA"/>
</dbReference>
<feature type="domain" description="Caspase family p10" evidence="21">
    <location>
        <begin position="799"/>
        <end position="840"/>
    </location>
</feature>
<dbReference type="GO" id="GO:0008047">
    <property type="term" value="F:enzyme activator activity"/>
    <property type="evidence" value="ECO:0007669"/>
    <property type="project" value="UniProtKB-ARBA"/>
</dbReference>
<evidence type="ECO:0000313" key="24">
    <source>
        <dbReference type="Proteomes" id="UP000198323"/>
    </source>
</evidence>
<dbReference type="FunFam" id="1.10.533.10:FF:000016">
    <property type="entry name" value="CASP8 and FADD-like apoptosis regulator"/>
    <property type="match status" value="2"/>
</dbReference>
<comment type="caution">
    <text evidence="23">The sequence shown here is derived from an EMBL/GenBank/DDBJ whole genome shotgun (WGS) entry which is preliminary data.</text>
</comment>
<evidence type="ECO:0000259" key="22">
    <source>
        <dbReference type="PROSITE" id="PS50208"/>
    </source>
</evidence>
<dbReference type="GO" id="GO:0032991">
    <property type="term" value="C:protein-containing complex"/>
    <property type="evidence" value="ECO:0007669"/>
    <property type="project" value="UniProtKB-ARBA"/>
</dbReference>
<accession>A0A226MZB8</accession>
<feature type="domain" description="Caspase family p20" evidence="22">
    <location>
        <begin position="237"/>
        <end position="333"/>
    </location>
</feature>
<dbReference type="GO" id="GO:0005634">
    <property type="term" value="C:nucleus"/>
    <property type="evidence" value="ECO:0007669"/>
    <property type="project" value="UniProtKB-SubCell"/>
</dbReference>
<dbReference type="CDD" id="cd08337">
    <property type="entry name" value="DED_c-FLIP_r1"/>
    <property type="match status" value="1"/>
</dbReference>
<dbReference type="PROSITE" id="PS01122">
    <property type="entry name" value="CASPASE_CYS"/>
    <property type="match status" value="2"/>
</dbReference>
<dbReference type="GO" id="GO:0006915">
    <property type="term" value="P:apoptotic process"/>
    <property type="evidence" value="ECO:0007669"/>
    <property type="project" value="UniProtKB-KW"/>
</dbReference>
<keyword evidence="7" id="KW-0053">Apoptosis</keyword>
<gene>
    <name evidence="23" type="ORF">ASZ78_001144</name>
</gene>
<evidence type="ECO:0000256" key="10">
    <source>
        <dbReference type="ARBA" id="ARBA00022807"/>
    </source>
</evidence>
<organism evidence="23 24">
    <name type="scientific">Callipepla squamata</name>
    <name type="common">Scaled quail</name>
    <dbReference type="NCBI Taxonomy" id="9009"/>
    <lineage>
        <taxon>Eukaryota</taxon>
        <taxon>Metazoa</taxon>
        <taxon>Chordata</taxon>
        <taxon>Craniata</taxon>
        <taxon>Vertebrata</taxon>
        <taxon>Euteleostomi</taxon>
        <taxon>Archelosauria</taxon>
        <taxon>Archosauria</taxon>
        <taxon>Dinosauria</taxon>
        <taxon>Saurischia</taxon>
        <taxon>Theropoda</taxon>
        <taxon>Coelurosauria</taxon>
        <taxon>Aves</taxon>
        <taxon>Neognathae</taxon>
        <taxon>Galloanserae</taxon>
        <taxon>Galliformes</taxon>
        <taxon>Odontophoridae</taxon>
        <taxon>Callipepla</taxon>
    </lineage>
</organism>
<evidence type="ECO:0000256" key="3">
    <source>
        <dbReference type="ARBA" id="ARBA00010134"/>
    </source>
</evidence>
<dbReference type="Gene3D" id="1.10.533.10">
    <property type="entry name" value="Death Domain, Fas"/>
    <property type="match status" value="6"/>
</dbReference>